<reference evidence="2" key="2">
    <citation type="submission" date="2020-09" db="EMBL/GenBank/DDBJ databases">
        <authorList>
            <person name="Sun Q."/>
            <person name="Zhou Y."/>
        </authorList>
    </citation>
    <scope>NUCLEOTIDE SEQUENCE</scope>
    <source>
        <strain evidence="2">CGMCC 1.15533</strain>
    </source>
</reference>
<dbReference type="Proteomes" id="UP000660801">
    <property type="component" value="Unassembled WGS sequence"/>
</dbReference>
<proteinExistence type="predicted"/>
<evidence type="ECO:0000313" key="2">
    <source>
        <dbReference type="EMBL" id="GGE23754.1"/>
    </source>
</evidence>
<keyword evidence="3" id="KW-1185">Reference proteome</keyword>
<feature type="region of interest" description="Disordered" evidence="1">
    <location>
        <begin position="1"/>
        <end position="24"/>
    </location>
</feature>
<dbReference type="AlphaFoldDB" id="A0A917ECM2"/>
<gene>
    <name evidence="2" type="ORF">GCM10011510_01070</name>
</gene>
<accession>A0A917ECM2</accession>
<organism evidence="2 3">
    <name type="scientific">Streptococcus himalayensis</name>
    <dbReference type="NCBI Taxonomy" id="1888195"/>
    <lineage>
        <taxon>Bacteria</taxon>
        <taxon>Bacillati</taxon>
        <taxon>Bacillota</taxon>
        <taxon>Bacilli</taxon>
        <taxon>Lactobacillales</taxon>
        <taxon>Streptococcaceae</taxon>
        <taxon>Streptococcus</taxon>
    </lineage>
</organism>
<sequence>MDPEAEVTVSEVSDSPEEQLKEQEVPTEMTVLPPYVKIVDNTAKN</sequence>
<comment type="caution">
    <text evidence="2">The sequence shown here is derived from an EMBL/GenBank/DDBJ whole genome shotgun (WGS) entry which is preliminary data.</text>
</comment>
<reference evidence="2" key="1">
    <citation type="journal article" date="2014" name="Int. J. Syst. Evol. Microbiol.">
        <title>Complete genome sequence of Corynebacterium casei LMG S-19264T (=DSM 44701T), isolated from a smear-ripened cheese.</title>
        <authorList>
            <consortium name="US DOE Joint Genome Institute (JGI-PGF)"/>
            <person name="Walter F."/>
            <person name="Albersmeier A."/>
            <person name="Kalinowski J."/>
            <person name="Ruckert C."/>
        </authorList>
    </citation>
    <scope>NUCLEOTIDE SEQUENCE</scope>
    <source>
        <strain evidence="2">CGMCC 1.15533</strain>
    </source>
</reference>
<name>A0A917ECM2_9STRE</name>
<evidence type="ECO:0000313" key="3">
    <source>
        <dbReference type="Proteomes" id="UP000660801"/>
    </source>
</evidence>
<protein>
    <submittedName>
        <fullName evidence="2">Uncharacterized protein</fullName>
    </submittedName>
</protein>
<evidence type="ECO:0000256" key="1">
    <source>
        <dbReference type="SAM" id="MobiDB-lite"/>
    </source>
</evidence>
<dbReference type="EMBL" id="BMJN01000001">
    <property type="protein sequence ID" value="GGE23754.1"/>
    <property type="molecule type" value="Genomic_DNA"/>
</dbReference>